<protein>
    <submittedName>
        <fullName evidence="5">DUF4124 domain-containing protein</fullName>
    </submittedName>
</protein>
<keyword evidence="3" id="KW-0732">Signal</keyword>
<feature type="coiled-coil region" evidence="1">
    <location>
        <begin position="49"/>
        <end position="96"/>
    </location>
</feature>
<dbReference type="EMBL" id="PEKC01000060">
    <property type="protein sequence ID" value="PII35130.1"/>
    <property type="molecule type" value="Genomic_DNA"/>
</dbReference>
<feature type="signal peptide" evidence="3">
    <location>
        <begin position="1"/>
        <end position="19"/>
    </location>
</feature>
<comment type="caution">
    <text evidence="5">The sequence shown here is derived from an EMBL/GenBank/DDBJ whole genome shotgun (WGS) entry which is preliminary data.</text>
</comment>
<dbReference type="AlphaFoldDB" id="A0A2G7T5F2"/>
<proteinExistence type="predicted"/>
<evidence type="ECO:0000256" key="1">
    <source>
        <dbReference type="SAM" id="Coils"/>
    </source>
</evidence>
<evidence type="ECO:0000259" key="4">
    <source>
        <dbReference type="Pfam" id="PF13511"/>
    </source>
</evidence>
<feature type="chain" id="PRO_5013835837" evidence="3">
    <location>
        <begin position="20"/>
        <end position="176"/>
    </location>
</feature>
<sequence>MRLLTTAIFTALFALPAAAQVFQCKDASGKSTFSDSLCSSTDTGALIQRKKSDDEISRERADAAQANEQKYQRQMNEMQQRQIESQQRVIEQQARQTTAPAPEQFGASLLCKQARKELEFVSSIRTISQDEKRMRTNAAITSVNAACGSNTPLMQEPPKVIGTPRVPHSIQQPVSQ</sequence>
<dbReference type="InterPro" id="IPR025392">
    <property type="entry name" value="DUF4124"/>
</dbReference>
<name>A0A2G7T5F2_9FLAO</name>
<reference evidence="5" key="1">
    <citation type="submission" date="2017-10" db="EMBL/GenBank/DDBJ databases">
        <title>Chryseobacterium sp. B5 is a hydrocarbonoclastic and plant growth promoting bacterium.</title>
        <authorList>
            <person name="Thijs S."/>
            <person name="Gkorezis P."/>
            <person name="Van Hamme J."/>
        </authorList>
    </citation>
    <scope>NUCLEOTIDE SEQUENCE</scope>
    <source>
        <strain evidence="5">B5</strain>
    </source>
</reference>
<evidence type="ECO:0000256" key="3">
    <source>
        <dbReference type="SAM" id="SignalP"/>
    </source>
</evidence>
<evidence type="ECO:0000313" key="5">
    <source>
        <dbReference type="EMBL" id="PII35130.1"/>
    </source>
</evidence>
<keyword evidence="1" id="KW-0175">Coiled coil</keyword>
<feature type="domain" description="DUF4124" evidence="4">
    <location>
        <begin position="9"/>
        <end position="63"/>
    </location>
</feature>
<feature type="region of interest" description="Disordered" evidence="2">
    <location>
        <begin position="148"/>
        <end position="176"/>
    </location>
</feature>
<accession>A0A2G7T5F2</accession>
<organism evidence="5">
    <name type="scientific">Chryseobacterium sp. B5</name>
    <dbReference type="NCBI Taxonomy" id="2050562"/>
    <lineage>
        <taxon>Bacteria</taxon>
        <taxon>Pseudomonadati</taxon>
        <taxon>Bacteroidota</taxon>
        <taxon>Flavobacteriia</taxon>
        <taxon>Flavobacteriales</taxon>
        <taxon>Weeksellaceae</taxon>
        <taxon>Chryseobacterium group</taxon>
        <taxon>Chryseobacterium</taxon>
    </lineage>
</organism>
<dbReference type="Pfam" id="PF13511">
    <property type="entry name" value="DUF4124"/>
    <property type="match status" value="1"/>
</dbReference>
<evidence type="ECO:0000256" key="2">
    <source>
        <dbReference type="SAM" id="MobiDB-lite"/>
    </source>
</evidence>
<gene>
    <name evidence="5" type="ORF">CTI11_15950</name>
</gene>